<dbReference type="EMBL" id="CAJHNH020000076">
    <property type="protein sequence ID" value="CAG5115126.1"/>
    <property type="molecule type" value="Genomic_DNA"/>
</dbReference>
<evidence type="ECO:0000256" key="3">
    <source>
        <dbReference type="ARBA" id="ARBA00022679"/>
    </source>
</evidence>
<proteinExistence type="inferred from homology"/>
<dbReference type="Proteomes" id="UP000678393">
    <property type="component" value="Unassembled WGS sequence"/>
</dbReference>
<dbReference type="InterPro" id="IPR002076">
    <property type="entry name" value="ELO_fam"/>
</dbReference>
<dbReference type="GO" id="GO:0009922">
    <property type="term" value="F:fatty acid elongase activity"/>
    <property type="evidence" value="ECO:0007669"/>
    <property type="project" value="UniProtKB-EC"/>
</dbReference>
<dbReference type="Pfam" id="PF01151">
    <property type="entry name" value="ELO"/>
    <property type="match status" value="1"/>
</dbReference>
<keyword evidence="4 10" id="KW-0812">Transmembrane</keyword>
<keyword evidence="7 10" id="KW-0443">Lipid metabolism</keyword>
<evidence type="ECO:0000256" key="10">
    <source>
        <dbReference type="RuleBase" id="RU361115"/>
    </source>
</evidence>
<keyword evidence="12" id="KW-1185">Reference proteome</keyword>
<feature type="transmembrane region" description="Helical" evidence="10">
    <location>
        <begin position="211"/>
        <end position="228"/>
    </location>
</feature>
<evidence type="ECO:0000256" key="9">
    <source>
        <dbReference type="ARBA" id="ARBA00023160"/>
    </source>
</evidence>
<comment type="similarity">
    <text evidence="10">Belongs to the ELO family.</text>
</comment>
<dbReference type="GO" id="GO:0019367">
    <property type="term" value="P:fatty acid elongation, saturated fatty acid"/>
    <property type="evidence" value="ECO:0007669"/>
    <property type="project" value="TreeGrafter"/>
</dbReference>
<dbReference type="GO" id="GO:0034625">
    <property type="term" value="P:fatty acid elongation, monounsaturated fatty acid"/>
    <property type="evidence" value="ECO:0007669"/>
    <property type="project" value="TreeGrafter"/>
</dbReference>
<feature type="transmembrane region" description="Helical" evidence="10">
    <location>
        <begin position="234"/>
        <end position="255"/>
    </location>
</feature>
<dbReference type="OrthoDB" id="434092at2759"/>
<dbReference type="GO" id="GO:0034626">
    <property type="term" value="P:fatty acid elongation, polyunsaturated fatty acid"/>
    <property type="evidence" value="ECO:0007669"/>
    <property type="project" value="TreeGrafter"/>
</dbReference>
<keyword evidence="9 10" id="KW-0275">Fatty acid biosynthesis</keyword>
<dbReference type="GO" id="GO:0030148">
    <property type="term" value="P:sphingolipid biosynthetic process"/>
    <property type="evidence" value="ECO:0007669"/>
    <property type="project" value="TreeGrafter"/>
</dbReference>
<gene>
    <name evidence="11" type="ORF">CUNI_LOCUS684</name>
</gene>
<reference evidence="11" key="1">
    <citation type="submission" date="2021-04" db="EMBL/GenBank/DDBJ databases">
        <authorList>
            <consortium name="Molecular Ecology Group"/>
        </authorList>
    </citation>
    <scope>NUCLEOTIDE SEQUENCE</scope>
</reference>
<feature type="transmembrane region" description="Helical" evidence="10">
    <location>
        <begin position="171"/>
        <end position="190"/>
    </location>
</feature>
<evidence type="ECO:0000256" key="4">
    <source>
        <dbReference type="ARBA" id="ARBA00022692"/>
    </source>
</evidence>
<keyword evidence="8 10" id="KW-0472">Membrane</keyword>
<evidence type="ECO:0000256" key="1">
    <source>
        <dbReference type="ARBA" id="ARBA00004141"/>
    </source>
</evidence>
<keyword evidence="2 10" id="KW-0444">Lipid biosynthesis</keyword>
<evidence type="ECO:0000256" key="6">
    <source>
        <dbReference type="ARBA" id="ARBA00022989"/>
    </source>
</evidence>
<dbReference type="GO" id="GO:0005789">
    <property type="term" value="C:endoplasmic reticulum membrane"/>
    <property type="evidence" value="ECO:0007669"/>
    <property type="project" value="TreeGrafter"/>
</dbReference>
<dbReference type="PANTHER" id="PTHR11157">
    <property type="entry name" value="FATTY ACID ACYL TRANSFERASE-RELATED"/>
    <property type="match status" value="1"/>
</dbReference>
<dbReference type="PROSITE" id="PS01188">
    <property type="entry name" value="ELO"/>
    <property type="match status" value="1"/>
</dbReference>
<dbReference type="AlphaFoldDB" id="A0A8S3YL27"/>
<dbReference type="PANTHER" id="PTHR11157:SF126">
    <property type="entry name" value="ELONGATION OF VERY LONG CHAIN FATTY ACIDS PROTEIN"/>
    <property type="match status" value="1"/>
</dbReference>
<sequence>MASFVKDLIRQYEEAHPHADPRTRNWFLVSDSPYPVWALTILYLTFVALGPTIMRNRKPFSLQGFMVVYNLGLVALSIYMFVEILLSIWDAGYDLVCAKYNKDSIADPKELRVAKVLWWYFFSKAIELLDTVCMIARKKFEQVTFLHVFHHASMLNIWWWTMMFIPGGMSWFGSCMNCLVHVVMYLYYGLSAVPSLRRKLWWKRYITRFQLLQFCITFTHTVNSIRVGCDFPRWGQNLLAGYMVGMLILFGNFYVQAYIRRSNKDPAISSLETPAAENGSALNGKLQRANGELAEANGHVASPSRTKKD</sequence>
<evidence type="ECO:0000313" key="12">
    <source>
        <dbReference type="Proteomes" id="UP000678393"/>
    </source>
</evidence>
<protein>
    <recommendedName>
        <fullName evidence="10">Elongation of very long chain fatty acids protein</fullName>
        <ecNumber evidence="10">2.3.1.199</ecNumber>
    </recommendedName>
    <alternativeName>
        <fullName evidence="10">Very-long-chain 3-oxoacyl-CoA synthase</fullName>
    </alternativeName>
</protein>
<keyword evidence="6 10" id="KW-1133">Transmembrane helix</keyword>
<keyword evidence="5 10" id="KW-0276">Fatty acid metabolism</keyword>
<evidence type="ECO:0000256" key="8">
    <source>
        <dbReference type="ARBA" id="ARBA00023136"/>
    </source>
</evidence>
<accession>A0A8S3YL27</accession>
<feature type="transmembrane region" description="Helical" evidence="10">
    <location>
        <begin position="66"/>
        <end position="89"/>
    </location>
</feature>
<dbReference type="GO" id="GO:0042761">
    <property type="term" value="P:very long-chain fatty acid biosynthetic process"/>
    <property type="evidence" value="ECO:0007669"/>
    <property type="project" value="TreeGrafter"/>
</dbReference>
<comment type="subcellular location">
    <subcellularLocation>
        <location evidence="1">Membrane</location>
        <topology evidence="1">Multi-pass membrane protein</topology>
    </subcellularLocation>
</comment>
<evidence type="ECO:0000256" key="7">
    <source>
        <dbReference type="ARBA" id="ARBA00023098"/>
    </source>
</evidence>
<comment type="caution">
    <text evidence="11">The sequence shown here is derived from an EMBL/GenBank/DDBJ whole genome shotgun (WGS) entry which is preliminary data.</text>
</comment>
<feature type="transmembrane region" description="Helical" evidence="10">
    <location>
        <begin position="34"/>
        <end position="54"/>
    </location>
</feature>
<evidence type="ECO:0000256" key="2">
    <source>
        <dbReference type="ARBA" id="ARBA00022516"/>
    </source>
</evidence>
<dbReference type="EC" id="2.3.1.199" evidence="10"/>
<evidence type="ECO:0000313" key="11">
    <source>
        <dbReference type="EMBL" id="CAG5115126.1"/>
    </source>
</evidence>
<comment type="catalytic activity">
    <reaction evidence="10">
        <text>a very-long-chain acyl-CoA + malonyl-CoA + H(+) = a very-long-chain 3-oxoacyl-CoA + CO2 + CoA</text>
        <dbReference type="Rhea" id="RHEA:32727"/>
        <dbReference type="ChEBI" id="CHEBI:15378"/>
        <dbReference type="ChEBI" id="CHEBI:16526"/>
        <dbReference type="ChEBI" id="CHEBI:57287"/>
        <dbReference type="ChEBI" id="CHEBI:57384"/>
        <dbReference type="ChEBI" id="CHEBI:90725"/>
        <dbReference type="ChEBI" id="CHEBI:90736"/>
        <dbReference type="EC" id="2.3.1.199"/>
    </reaction>
</comment>
<evidence type="ECO:0000256" key="5">
    <source>
        <dbReference type="ARBA" id="ARBA00022832"/>
    </source>
</evidence>
<organism evidence="11 12">
    <name type="scientific">Candidula unifasciata</name>
    <dbReference type="NCBI Taxonomy" id="100452"/>
    <lineage>
        <taxon>Eukaryota</taxon>
        <taxon>Metazoa</taxon>
        <taxon>Spiralia</taxon>
        <taxon>Lophotrochozoa</taxon>
        <taxon>Mollusca</taxon>
        <taxon>Gastropoda</taxon>
        <taxon>Heterobranchia</taxon>
        <taxon>Euthyneura</taxon>
        <taxon>Panpulmonata</taxon>
        <taxon>Eupulmonata</taxon>
        <taxon>Stylommatophora</taxon>
        <taxon>Helicina</taxon>
        <taxon>Helicoidea</taxon>
        <taxon>Geomitridae</taxon>
        <taxon>Candidula</taxon>
    </lineage>
</organism>
<keyword evidence="3 10" id="KW-0808">Transferase</keyword>
<name>A0A8S3YL27_9EUPU</name>
<dbReference type="InterPro" id="IPR030457">
    <property type="entry name" value="ELO_CS"/>
</dbReference>